<dbReference type="GO" id="GO:0006355">
    <property type="term" value="P:regulation of DNA-templated transcription"/>
    <property type="evidence" value="ECO:0007669"/>
    <property type="project" value="InterPro"/>
</dbReference>
<proteinExistence type="predicted"/>
<evidence type="ECO:0000259" key="7">
    <source>
        <dbReference type="PROSITE" id="PS51755"/>
    </source>
</evidence>
<dbReference type="Gene3D" id="3.40.50.2300">
    <property type="match status" value="1"/>
</dbReference>
<dbReference type="Gene3D" id="6.10.250.690">
    <property type="match status" value="1"/>
</dbReference>
<dbReference type="Proteomes" id="UP000712007">
    <property type="component" value="Unassembled WGS sequence"/>
</dbReference>
<evidence type="ECO:0000256" key="4">
    <source>
        <dbReference type="PROSITE-ProRule" id="PRU00169"/>
    </source>
</evidence>
<feature type="domain" description="OmpR/PhoB-type" evidence="7">
    <location>
        <begin position="133"/>
        <end position="229"/>
    </location>
</feature>
<keyword evidence="1 4" id="KW-0597">Phosphoprotein</keyword>
<dbReference type="GO" id="GO:0000976">
    <property type="term" value="F:transcription cis-regulatory region binding"/>
    <property type="evidence" value="ECO:0007669"/>
    <property type="project" value="TreeGrafter"/>
</dbReference>
<dbReference type="InterPro" id="IPR016032">
    <property type="entry name" value="Sig_transdc_resp-reg_C-effctor"/>
</dbReference>
<evidence type="ECO:0000259" key="6">
    <source>
        <dbReference type="PROSITE" id="PS50110"/>
    </source>
</evidence>
<dbReference type="InterPro" id="IPR036388">
    <property type="entry name" value="WH-like_DNA-bd_sf"/>
</dbReference>
<dbReference type="InterPro" id="IPR001867">
    <property type="entry name" value="OmpR/PhoB-type_DNA-bd"/>
</dbReference>
<protein>
    <submittedName>
        <fullName evidence="8">Response regulator transcription factor</fullName>
    </submittedName>
</protein>
<feature type="modified residue" description="4-aspartylphosphate" evidence="4">
    <location>
        <position position="53"/>
    </location>
</feature>
<organism evidence="8 9">
    <name type="scientific">Candidatus Aphodosoma intestinipullorum</name>
    <dbReference type="NCBI Taxonomy" id="2840674"/>
    <lineage>
        <taxon>Bacteria</taxon>
        <taxon>Pseudomonadati</taxon>
        <taxon>Bacteroidota</taxon>
        <taxon>Bacteroidia</taxon>
        <taxon>Bacteroidales</taxon>
        <taxon>Candidatus Aphodosoma</taxon>
    </lineage>
</organism>
<dbReference type="SMART" id="SM00862">
    <property type="entry name" value="Trans_reg_C"/>
    <property type="match status" value="1"/>
</dbReference>
<dbReference type="PANTHER" id="PTHR48111:SF40">
    <property type="entry name" value="PHOSPHATE REGULON TRANSCRIPTIONAL REGULATORY PROTEIN PHOB"/>
    <property type="match status" value="1"/>
</dbReference>
<dbReference type="SUPFAM" id="SSF46894">
    <property type="entry name" value="C-terminal effector domain of the bipartite response regulators"/>
    <property type="match status" value="1"/>
</dbReference>
<dbReference type="SUPFAM" id="SSF52172">
    <property type="entry name" value="CheY-like"/>
    <property type="match status" value="1"/>
</dbReference>
<accession>A0A940IEV2</accession>
<dbReference type="GO" id="GO:0000156">
    <property type="term" value="F:phosphorelay response regulator activity"/>
    <property type="evidence" value="ECO:0007669"/>
    <property type="project" value="TreeGrafter"/>
</dbReference>
<name>A0A940IEV2_9BACT</name>
<evidence type="ECO:0000256" key="2">
    <source>
        <dbReference type="ARBA" id="ARBA00023012"/>
    </source>
</evidence>
<dbReference type="SMART" id="SM00448">
    <property type="entry name" value="REC"/>
    <property type="match status" value="1"/>
</dbReference>
<dbReference type="InterPro" id="IPR011006">
    <property type="entry name" value="CheY-like_superfamily"/>
</dbReference>
<comment type="caution">
    <text evidence="8">The sequence shown here is derived from an EMBL/GenBank/DDBJ whole genome shotgun (WGS) entry which is preliminary data.</text>
</comment>
<dbReference type="EMBL" id="JADIMV010000074">
    <property type="protein sequence ID" value="MBO8439876.1"/>
    <property type="molecule type" value="Genomic_DNA"/>
</dbReference>
<dbReference type="GO" id="GO:0032993">
    <property type="term" value="C:protein-DNA complex"/>
    <property type="evidence" value="ECO:0007669"/>
    <property type="project" value="TreeGrafter"/>
</dbReference>
<dbReference type="PROSITE" id="PS50110">
    <property type="entry name" value="RESPONSE_REGULATORY"/>
    <property type="match status" value="1"/>
</dbReference>
<evidence type="ECO:0000256" key="3">
    <source>
        <dbReference type="ARBA" id="ARBA00023125"/>
    </source>
</evidence>
<sequence>MAENRILIVDDEDDLCEILQFNLEMEGYTADTANSAEEALKKDLTSYSLILLDVMMGEISGFRMVRMLKENPATASIPVIFLTARDSENDLITGFNLGADDYITKPFSIREVMLRVKAVMRRISAPAKETATDAPVKYESLCLYPESKKVTVDGNEISLTKKEFEILRLLLENRGRVFSREEILTQVWTDEVCVLDRTVDVNITRLRRKVGRYGKNIVTRLGYGYTFEE</sequence>
<dbReference type="GO" id="GO:0005829">
    <property type="term" value="C:cytosol"/>
    <property type="evidence" value="ECO:0007669"/>
    <property type="project" value="TreeGrafter"/>
</dbReference>
<evidence type="ECO:0000256" key="1">
    <source>
        <dbReference type="ARBA" id="ARBA00022553"/>
    </source>
</evidence>
<dbReference type="CDD" id="cd00383">
    <property type="entry name" value="trans_reg_C"/>
    <property type="match status" value="1"/>
</dbReference>
<reference evidence="8" key="2">
    <citation type="journal article" date="2021" name="PeerJ">
        <title>Extensive microbial diversity within the chicken gut microbiome revealed by metagenomics and culture.</title>
        <authorList>
            <person name="Gilroy R."/>
            <person name="Ravi A."/>
            <person name="Getino M."/>
            <person name="Pursley I."/>
            <person name="Horton D.L."/>
            <person name="Alikhan N.F."/>
            <person name="Baker D."/>
            <person name="Gharbi K."/>
            <person name="Hall N."/>
            <person name="Watson M."/>
            <person name="Adriaenssens E.M."/>
            <person name="Foster-Nyarko E."/>
            <person name="Jarju S."/>
            <person name="Secka A."/>
            <person name="Antonio M."/>
            <person name="Oren A."/>
            <person name="Chaudhuri R.R."/>
            <person name="La Ragione R."/>
            <person name="Hildebrand F."/>
            <person name="Pallen M.J."/>
        </authorList>
    </citation>
    <scope>NUCLEOTIDE SEQUENCE</scope>
    <source>
        <strain evidence="8">3924</strain>
    </source>
</reference>
<reference evidence="8" key="1">
    <citation type="submission" date="2020-10" db="EMBL/GenBank/DDBJ databases">
        <authorList>
            <person name="Gilroy R."/>
        </authorList>
    </citation>
    <scope>NUCLEOTIDE SEQUENCE</scope>
    <source>
        <strain evidence="8">3924</strain>
    </source>
</reference>
<keyword evidence="3 5" id="KW-0238">DNA-binding</keyword>
<feature type="domain" description="Response regulatory" evidence="6">
    <location>
        <begin position="5"/>
        <end position="120"/>
    </location>
</feature>
<dbReference type="InterPro" id="IPR039420">
    <property type="entry name" value="WalR-like"/>
</dbReference>
<dbReference type="InterPro" id="IPR001789">
    <property type="entry name" value="Sig_transdc_resp-reg_receiver"/>
</dbReference>
<dbReference type="AlphaFoldDB" id="A0A940IEV2"/>
<dbReference type="PANTHER" id="PTHR48111">
    <property type="entry name" value="REGULATOR OF RPOS"/>
    <property type="match status" value="1"/>
</dbReference>
<evidence type="ECO:0000313" key="8">
    <source>
        <dbReference type="EMBL" id="MBO8439876.1"/>
    </source>
</evidence>
<evidence type="ECO:0000256" key="5">
    <source>
        <dbReference type="PROSITE-ProRule" id="PRU01091"/>
    </source>
</evidence>
<feature type="DNA-binding region" description="OmpR/PhoB-type" evidence="5">
    <location>
        <begin position="133"/>
        <end position="229"/>
    </location>
</feature>
<evidence type="ECO:0000313" key="9">
    <source>
        <dbReference type="Proteomes" id="UP000712007"/>
    </source>
</evidence>
<dbReference type="Pfam" id="PF00072">
    <property type="entry name" value="Response_reg"/>
    <property type="match status" value="1"/>
</dbReference>
<keyword evidence="2" id="KW-0902">Two-component regulatory system</keyword>
<gene>
    <name evidence="8" type="ORF">IAC51_04420</name>
</gene>
<dbReference type="PROSITE" id="PS51755">
    <property type="entry name" value="OMPR_PHOB"/>
    <property type="match status" value="1"/>
</dbReference>
<dbReference type="Pfam" id="PF00486">
    <property type="entry name" value="Trans_reg_C"/>
    <property type="match status" value="1"/>
</dbReference>
<dbReference type="Gene3D" id="1.10.10.10">
    <property type="entry name" value="Winged helix-like DNA-binding domain superfamily/Winged helix DNA-binding domain"/>
    <property type="match status" value="1"/>
</dbReference>